<dbReference type="InterPro" id="IPR001254">
    <property type="entry name" value="Trypsin_dom"/>
</dbReference>
<dbReference type="PANTHER" id="PTHR24276">
    <property type="entry name" value="POLYSERASE-RELATED"/>
    <property type="match status" value="1"/>
</dbReference>
<dbReference type="KEGG" id="foc:113204180"/>
<evidence type="ECO:0000256" key="2">
    <source>
        <dbReference type="ARBA" id="ARBA00022757"/>
    </source>
</evidence>
<reference evidence="13" key="1">
    <citation type="submission" date="2025-08" db="UniProtKB">
        <authorList>
            <consortium name="RefSeq"/>
        </authorList>
    </citation>
    <scope>IDENTIFICATION</scope>
    <source>
        <tissue evidence="13">Whole organism</tissue>
    </source>
</reference>
<evidence type="ECO:0000256" key="5">
    <source>
        <dbReference type="ARBA" id="ARBA00023145"/>
    </source>
</evidence>
<evidence type="ECO:0000256" key="4">
    <source>
        <dbReference type="ARBA" id="ARBA00022825"/>
    </source>
</evidence>
<dbReference type="FunFam" id="2.40.10.10:FF:000002">
    <property type="entry name" value="Transmembrane protease serine"/>
    <property type="match status" value="1"/>
</dbReference>
<gene>
    <name evidence="13" type="primary">LOC113204180</name>
</gene>
<dbReference type="AlphaFoldDB" id="A0A6J1S324"/>
<dbReference type="SUPFAM" id="SSF50494">
    <property type="entry name" value="Trypsin-like serine proteases"/>
    <property type="match status" value="1"/>
</dbReference>
<feature type="chain" id="PRO_5039356667" description="trypsin" evidence="10">
    <location>
        <begin position="22"/>
        <end position="285"/>
    </location>
</feature>
<dbReference type="RefSeq" id="XP_026275028.2">
    <property type="nucleotide sequence ID" value="XM_026419243.2"/>
</dbReference>
<keyword evidence="10" id="KW-0732">Signal</keyword>
<feature type="domain" description="Peptidase S1" evidence="11">
    <location>
        <begin position="50"/>
        <end position="283"/>
    </location>
</feature>
<dbReference type="GO" id="GO:0006508">
    <property type="term" value="P:proteolysis"/>
    <property type="evidence" value="ECO:0007669"/>
    <property type="project" value="UniProtKB-KW"/>
</dbReference>
<sequence>MRLSLALTCVAAALWASPCVGSPGGSTSFSLGSSSIRSFSSPSLFGAEMIVGGTATTILKHPYIVSVEKYFTEFPKWFHNCGGSVINKYNILSAAHCIAEDPKAAYRVRAGATRRGVGGQLVVVSKVFYNTKKYNAQAIDYDVGIFRLKTPLRFSFTVKPIQFPRIGAALPSKIQIQGWGAETAMAFEYPTKLRQAVVSLVNHATCVKEYKGIRAVTERMFCAASPGKDSCTGDSGGPAVQVNTYIQYGIVSWGDGCASSKYPGVYVDLTKRETRNYIDQVLKQK</sequence>
<protein>
    <recommendedName>
        <fullName evidence="9">trypsin</fullName>
        <ecNumber evidence="9">3.4.21.4</ecNumber>
    </recommendedName>
</protein>
<dbReference type="PROSITE" id="PS00134">
    <property type="entry name" value="TRYPSIN_HIS"/>
    <property type="match status" value="1"/>
</dbReference>
<dbReference type="FunFam" id="2.40.10.10:FF:000068">
    <property type="entry name" value="transmembrane protease serine 2"/>
    <property type="match status" value="1"/>
</dbReference>
<comment type="similarity">
    <text evidence="7">Belongs to the peptidase S1 family. CLIP subfamily.</text>
</comment>
<evidence type="ECO:0000256" key="10">
    <source>
        <dbReference type="SAM" id="SignalP"/>
    </source>
</evidence>
<keyword evidence="2" id="KW-0222">Digestion</keyword>
<evidence type="ECO:0000256" key="9">
    <source>
        <dbReference type="ARBA" id="ARBA00038868"/>
    </source>
</evidence>
<dbReference type="InterPro" id="IPR001314">
    <property type="entry name" value="Peptidase_S1A"/>
</dbReference>
<dbReference type="CDD" id="cd00190">
    <property type="entry name" value="Tryp_SPc"/>
    <property type="match status" value="1"/>
</dbReference>
<dbReference type="EC" id="3.4.21.4" evidence="9"/>
<dbReference type="InterPro" id="IPR009003">
    <property type="entry name" value="Peptidase_S1_PA"/>
</dbReference>
<dbReference type="Pfam" id="PF00089">
    <property type="entry name" value="Trypsin"/>
    <property type="match status" value="1"/>
</dbReference>
<dbReference type="InterPro" id="IPR050430">
    <property type="entry name" value="Peptidase_S1"/>
</dbReference>
<accession>A0A6J1S324</accession>
<evidence type="ECO:0000259" key="11">
    <source>
        <dbReference type="PROSITE" id="PS50240"/>
    </source>
</evidence>
<dbReference type="PROSITE" id="PS50240">
    <property type="entry name" value="TRYPSIN_DOM"/>
    <property type="match status" value="1"/>
</dbReference>
<dbReference type="PANTHER" id="PTHR24276:SF97">
    <property type="entry name" value="GH13245P2-RELATED"/>
    <property type="match status" value="1"/>
</dbReference>
<keyword evidence="6" id="KW-1015">Disulfide bond</keyword>
<dbReference type="GO" id="GO:0007586">
    <property type="term" value="P:digestion"/>
    <property type="evidence" value="ECO:0007669"/>
    <property type="project" value="UniProtKB-KW"/>
</dbReference>
<keyword evidence="12" id="KW-1185">Reference proteome</keyword>
<evidence type="ECO:0000313" key="13">
    <source>
        <dbReference type="RefSeq" id="XP_026275028.2"/>
    </source>
</evidence>
<name>A0A6J1S324_FRAOC</name>
<evidence type="ECO:0000256" key="7">
    <source>
        <dbReference type="ARBA" id="ARBA00024195"/>
    </source>
</evidence>
<proteinExistence type="inferred from homology"/>
<dbReference type="OrthoDB" id="10059102at2759"/>
<dbReference type="GO" id="GO:0004252">
    <property type="term" value="F:serine-type endopeptidase activity"/>
    <property type="evidence" value="ECO:0007669"/>
    <property type="project" value="UniProtKB-EC"/>
</dbReference>
<comment type="catalytic activity">
    <reaction evidence="8">
        <text>Preferential cleavage: Arg-|-Xaa, Lys-|-Xaa.</text>
        <dbReference type="EC" id="3.4.21.4"/>
    </reaction>
</comment>
<keyword evidence="1" id="KW-0645">Protease</keyword>
<evidence type="ECO:0000256" key="1">
    <source>
        <dbReference type="ARBA" id="ARBA00022670"/>
    </source>
</evidence>
<dbReference type="SMART" id="SM00020">
    <property type="entry name" value="Tryp_SPc"/>
    <property type="match status" value="1"/>
</dbReference>
<evidence type="ECO:0000256" key="6">
    <source>
        <dbReference type="ARBA" id="ARBA00023157"/>
    </source>
</evidence>
<dbReference type="PRINTS" id="PR00722">
    <property type="entry name" value="CHYMOTRYPSIN"/>
</dbReference>
<evidence type="ECO:0000313" key="12">
    <source>
        <dbReference type="Proteomes" id="UP000504606"/>
    </source>
</evidence>
<dbReference type="InterPro" id="IPR018114">
    <property type="entry name" value="TRYPSIN_HIS"/>
</dbReference>
<feature type="signal peptide" evidence="10">
    <location>
        <begin position="1"/>
        <end position="21"/>
    </location>
</feature>
<dbReference type="Proteomes" id="UP000504606">
    <property type="component" value="Unplaced"/>
</dbReference>
<dbReference type="GeneID" id="113204180"/>
<evidence type="ECO:0000256" key="8">
    <source>
        <dbReference type="ARBA" id="ARBA00036320"/>
    </source>
</evidence>
<keyword evidence="4" id="KW-0720">Serine protease</keyword>
<keyword evidence="5" id="KW-0865">Zymogen</keyword>
<dbReference type="InterPro" id="IPR043504">
    <property type="entry name" value="Peptidase_S1_PA_chymotrypsin"/>
</dbReference>
<keyword evidence="3" id="KW-0378">Hydrolase</keyword>
<dbReference type="Gene3D" id="2.40.10.10">
    <property type="entry name" value="Trypsin-like serine proteases"/>
    <property type="match status" value="2"/>
</dbReference>
<organism evidence="12 13">
    <name type="scientific">Frankliniella occidentalis</name>
    <name type="common">Western flower thrips</name>
    <name type="synonym">Euthrips occidentalis</name>
    <dbReference type="NCBI Taxonomy" id="133901"/>
    <lineage>
        <taxon>Eukaryota</taxon>
        <taxon>Metazoa</taxon>
        <taxon>Ecdysozoa</taxon>
        <taxon>Arthropoda</taxon>
        <taxon>Hexapoda</taxon>
        <taxon>Insecta</taxon>
        <taxon>Pterygota</taxon>
        <taxon>Neoptera</taxon>
        <taxon>Paraneoptera</taxon>
        <taxon>Thysanoptera</taxon>
        <taxon>Terebrantia</taxon>
        <taxon>Thripoidea</taxon>
        <taxon>Thripidae</taxon>
        <taxon>Frankliniella</taxon>
    </lineage>
</organism>
<evidence type="ECO:0000256" key="3">
    <source>
        <dbReference type="ARBA" id="ARBA00022801"/>
    </source>
</evidence>